<evidence type="ECO:0000256" key="1">
    <source>
        <dbReference type="SAM" id="SignalP"/>
    </source>
</evidence>
<sequence length="131" mass="13534">MPLPGFLARSALPAIAIIAGGMAAPALAASAPTTKVVSCEAGNCLMISGSRERGSEAVLINGHAVSVQGNRNWKVSLPVDQIRDWSQRYARTIEVSTIDAAGAVQTSAEARLPIGLLGGTTNLALLEVRVK</sequence>
<accession>A0ABU8SC87</accession>
<feature type="signal peptide" evidence="1">
    <location>
        <begin position="1"/>
        <end position="28"/>
    </location>
</feature>
<keyword evidence="3" id="KW-1185">Reference proteome</keyword>
<evidence type="ECO:0000313" key="3">
    <source>
        <dbReference type="Proteomes" id="UP001379235"/>
    </source>
</evidence>
<organism evidence="2 3">
    <name type="scientific">Novosphingobium aquae</name>
    <dbReference type="NCBI Taxonomy" id="3133435"/>
    <lineage>
        <taxon>Bacteria</taxon>
        <taxon>Pseudomonadati</taxon>
        <taxon>Pseudomonadota</taxon>
        <taxon>Alphaproteobacteria</taxon>
        <taxon>Sphingomonadales</taxon>
        <taxon>Sphingomonadaceae</taxon>
        <taxon>Novosphingobium</taxon>
    </lineage>
</organism>
<proteinExistence type="predicted"/>
<evidence type="ECO:0000313" key="2">
    <source>
        <dbReference type="EMBL" id="MEJ6011578.1"/>
    </source>
</evidence>
<protein>
    <recommendedName>
        <fullName evidence="4">Secreted protein</fullName>
    </recommendedName>
</protein>
<comment type="caution">
    <text evidence="2">The sequence shown here is derived from an EMBL/GenBank/DDBJ whole genome shotgun (WGS) entry which is preliminary data.</text>
</comment>
<feature type="chain" id="PRO_5045609555" description="Secreted protein" evidence="1">
    <location>
        <begin position="29"/>
        <end position="131"/>
    </location>
</feature>
<dbReference type="Proteomes" id="UP001379235">
    <property type="component" value="Unassembled WGS sequence"/>
</dbReference>
<name>A0ABU8SC87_9SPHN</name>
<gene>
    <name evidence="2" type="ORF">WG900_16820</name>
</gene>
<dbReference type="RefSeq" id="WP_339968966.1">
    <property type="nucleotide sequence ID" value="NZ_JBBHJY010000009.1"/>
</dbReference>
<dbReference type="EMBL" id="JBBHJY010000009">
    <property type="protein sequence ID" value="MEJ6011578.1"/>
    <property type="molecule type" value="Genomic_DNA"/>
</dbReference>
<keyword evidence="1" id="KW-0732">Signal</keyword>
<reference evidence="2 3" key="1">
    <citation type="submission" date="2024-03" db="EMBL/GenBank/DDBJ databases">
        <authorList>
            <person name="Jo J.-H."/>
        </authorList>
    </citation>
    <scope>NUCLEOTIDE SEQUENCE [LARGE SCALE GENOMIC DNA]</scope>
    <source>
        <strain evidence="2 3">AS3R-12</strain>
    </source>
</reference>
<evidence type="ECO:0008006" key="4">
    <source>
        <dbReference type="Google" id="ProtNLM"/>
    </source>
</evidence>